<keyword evidence="4 6" id="KW-0274">FAD</keyword>
<feature type="binding site" evidence="6">
    <location>
        <position position="134"/>
    </location>
    <ligand>
        <name>FAD</name>
        <dbReference type="ChEBI" id="CHEBI:57692"/>
    </ligand>
</feature>
<dbReference type="InterPro" id="IPR008333">
    <property type="entry name" value="Cbr1-like_FAD-bd_dom"/>
</dbReference>
<dbReference type="AlphaFoldDB" id="A0AAD4KBJ5"/>
<evidence type="ECO:0000256" key="6">
    <source>
        <dbReference type="PIRSR" id="PIRSR601834-1"/>
    </source>
</evidence>
<keyword evidence="5" id="KW-0560">Oxidoreductase</keyword>
<dbReference type="Gene3D" id="3.40.50.80">
    <property type="entry name" value="Nucleotide-binding domain of ferredoxin-NADP reductase (FNR) module"/>
    <property type="match status" value="1"/>
</dbReference>
<comment type="cofactor">
    <cofactor evidence="1 6">
        <name>FAD</name>
        <dbReference type="ChEBI" id="CHEBI:57692"/>
    </cofactor>
</comment>
<dbReference type="Proteomes" id="UP001200034">
    <property type="component" value="Unassembled WGS sequence"/>
</dbReference>
<comment type="similarity">
    <text evidence="2">Belongs to the flavoprotein pyridine nucleotide cytochrome reductase family.</text>
</comment>
<evidence type="ECO:0000313" key="9">
    <source>
        <dbReference type="Proteomes" id="UP001200034"/>
    </source>
</evidence>
<organism evidence="8 9">
    <name type="scientific">Drosophila rubida</name>
    <dbReference type="NCBI Taxonomy" id="30044"/>
    <lineage>
        <taxon>Eukaryota</taxon>
        <taxon>Metazoa</taxon>
        <taxon>Ecdysozoa</taxon>
        <taxon>Arthropoda</taxon>
        <taxon>Hexapoda</taxon>
        <taxon>Insecta</taxon>
        <taxon>Pterygota</taxon>
        <taxon>Neoptera</taxon>
        <taxon>Endopterygota</taxon>
        <taxon>Diptera</taxon>
        <taxon>Brachycera</taxon>
        <taxon>Muscomorpha</taxon>
        <taxon>Ephydroidea</taxon>
        <taxon>Drosophilidae</taxon>
        <taxon>Drosophila</taxon>
    </lineage>
</organism>
<protein>
    <recommendedName>
        <fullName evidence="7">FAD-binding FR-type domain-containing protein</fullName>
    </recommendedName>
</protein>
<dbReference type="PANTHER" id="PTHR19370:SF184">
    <property type="entry name" value="NADH-CYTOCHROME B5 REDUCTASE-LIKE"/>
    <property type="match status" value="1"/>
</dbReference>
<dbReference type="PANTHER" id="PTHR19370">
    <property type="entry name" value="NADH-CYTOCHROME B5 REDUCTASE"/>
    <property type="match status" value="1"/>
</dbReference>
<dbReference type="GO" id="GO:0016491">
    <property type="term" value="F:oxidoreductase activity"/>
    <property type="evidence" value="ECO:0007669"/>
    <property type="project" value="UniProtKB-KW"/>
</dbReference>
<feature type="domain" description="FAD-binding FR-type" evidence="7">
    <location>
        <begin position="48"/>
        <end position="159"/>
    </location>
</feature>
<dbReference type="EMBL" id="JAJJHW010000095">
    <property type="protein sequence ID" value="KAH8387502.1"/>
    <property type="molecule type" value="Genomic_DNA"/>
</dbReference>
<dbReference type="SUPFAM" id="SSF52343">
    <property type="entry name" value="Ferredoxin reductase-like, C-terminal NADP-linked domain"/>
    <property type="match status" value="1"/>
</dbReference>
<dbReference type="Pfam" id="PF00970">
    <property type="entry name" value="FAD_binding_6"/>
    <property type="match status" value="1"/>
</dbReference>
<feature type="binding site" evidence="6">
    <location>
        <position position="125"/>
    </location>
    <ligand>
        <name>FAD</name>
        <dbReference type="ChEBI" id="CHEBI:57692"/>
    </ligand>
</feature>
<dbReference type="InterPro" id="IPR001834">
    <property type="entry name" value="CBR-like"/>
</dbReference>
<reference evidence="8" key="1">
    <citation type="journal article" date="2021" name="Mol. Ecol. Resour.">
        <title>Phylogenomic analyses of the genus Drosophila reveals genomic signals of climate adaptation.</title>
        <authorList>
            <person name="Li F."/>
            <person name="Rane R.V."/>
            <person name="Luria V."/>
            <person name="Xiong Z."/>
            <person name="Chen J."/>
            <person name="Li Z."/>
            <person name="Catullo R.A."/>
            <person name="Griffin P.C."/>
            <person name="Schiffer M."/>
            <person name="Pearce S."/>
            <person name="Lee S.F."/>
            <person name="McElroy K."/>
            <person name="Stocker A."/>
            <person name="Shirriffs J."/>
            <person name="Cockerell F."/>
            <person name="Coppin C."/>
            <person name="Sgro C.M."/>
            <person name="Karger A."/>
            <person name="Cain J.W."/>
            <person name="Weber J.A."/>
            <person name="Santpere G."/>
            <person name="Kirschner M.W."/>
            <person name="Hoffmann A.A."/>
            <person name="Oakeshott J.G."/>
            <person name="Zhang G."/>
        </authorList>
    </citation>
    <scope>NUCLEOTIDE SEQUENCE</scope>
    <source>
        <strain evidence="8">BGI-SZ-2011g</strain>
    </source>
</reference>
<dbReference type="SUPFAM" id="SSF63380">
    <property type="entry name" value="Riboflavin synthase domain-like"/>
    <property type="match status" value="1"/>
</dbReference>
<name>A0AAD4KBJ5_9MUSC</name>
<evidence type="ECO:0000256" key="4">
    <source>
        <dbReference type="ARBA" id="ARBA00022827"/>
    </source>
</evidence>
<gene>
    <name evidence="8" type="ORF">KR093_007333</name>
</gene>
<dbReference type="InterPro" id="IPR017927">
    <property type="entry name" value="FAD-bd_FR_type"/>
</dbReference>
<dbReference type="InterPro" id="IPR039261">
    <property type="entry name" value="FNR_nucleotide-bd"/>
</dbReference>
<sequence>SLLMPTKNDDGIDEETECCGNGCTNCILDHKPQPSQRALLAGKRNVLLTYANFRLLSNEPHKTDAQVRLLHFRYEAGDAEADDSILDIPPGHHIMLRIFDVTTTPLLRPYSPYWSDFVSKEFKILVKLQPNGPMSTFWANVQPLQVLQFRGPIGGDYVHDASSCKCIVIISQGVAIAPTLPLVAQVLDNKDDMNRIRHLICAKDLEHVYFRERLLEFAQYWNYHSCLFLAHQQCSCCGPNTRSVDQPCEQLRQQLRYNESAHSGRLDAKQLAAQLPSNDGGNIVVIIAGHSSFQREMREQVLSASVVAAANIHLL</sequence>
<accession>A0AAD4KBJ5</accession>
<dbReference type="Gene3D" id="2.40.30.10">
    <property type="entry name" value="Translation factors"/>
    <property type="match status" value="1"/>
</dbReference>
<feature type="non-terminal residue" evidence="8">
    <location>
        <position position="1"/>
    </location>
</feature>
<keyword evidence="3 6" id="KW-0285">Flavoprotein</keyword>
<feature type="binding site" evidence="6">
    <location>
        <position position="110"/>
    </location>
    <ligand>
        <name>FAD</name>
        <dbReference type="ChEBI" id="CHEBI:57692"/>
    </ligand>
</feature>
<evidence type="ECO:0000256" key="3">
    <source>
        <dbReference type="ARBA" id="ARBA00022630"/>
    </source>
</evidence>
<evidence type="ECO:0000313" key="8">
    <source>
        <dbReference type="EMBL" id="KAH8387502.1"/>
    </source>
</evidence>
<feature type="binding site" evidence="6">
    <location>
        <position position="109"/>
    </location>
    <ligand>
        <name>FAD</name>
        <dbReference type="ChEBI" id="CHEBI:57692"/>
    </ligand>
</feature>
<comment type="caution">
    <text evidence="8">The sequence shown here is derived from an EMBL/GenBank/DDBJ whole genome shotgun (WGS) entry which is preliminary data.</text>
</comment>
<proteinExistence type="inferred from homology"/>
<keyword evidence="9" id="KW-1185">Reference proteome</keyword>
<dbReference type="PROSITE" id="PS51384">
    <property type="entry name" value="FAD_FR"/>
    <property type="match status" value="1"/>
</dbReference>
<evidence type="ECO:0000256" key="5">
    <source>
        <dbReference type="ARBA" id="ARBA00023002"/>
    </source>
</evidence>
<feature type="binding site" evidence="6">
    <location>
        <position position="127"/>
    </location>
    <ligand>
        <name>FAD</name>
        <dbReference type="ChEBI" id="CHEBI:57692"/>
    </ligand>
</feature>
<feature type="binding site" evidence="6">
    <location>
        <position position="108"/>
    </location>
    <ligand>
        <name>FAD</name>
        <dbReference type="ChEBI" id="CHEBI:57692"/>
    </ligand>
</feature>
<feature type="binding site" evidence="6">
    <location>
        <position position="135"/>
    </location>
    <ligand>
        <name>FAD</name>
        <dbReference type="ChEBI" id="CHEBI:57692"/>
    </ligand>
</feature>
<dbReference type="CDD" id="cd06183">
    <property type="entry name" value="cyt_b5_reduct_like"/>
    <property type="match status" value="1"/>
</dbReference>
<evidence type="ECO:0000256" key="1">
    <source>
        <dbReference type="ARBA" id="ARBA00001974"/>
    </source>
</evidence>
<dbReference type="InterPro" id="IPR017938">
    <property type="entry name" value="Riboflavin_synthase-like_b-brl"/>
</dbReference>
<evidence type="ECO:0000259" key="7">
    <source>
        <dbReference type="PROSITE" id="PS51384"/>
    </source>
</evidence>
<evidence type="ECO:0000256" key="2">
    <source>
        <dbReference type="ARBA" id="ARBA00006105"/>
    </source>
</evidence>